<evidence type="ECO:0000256" key="7">
    <source>
        <dbReference type="ARBA" id="ARBA00023136"/>
    </source>
</evidence>
<dbReference type="PROSITE" id="PS52016">
    <property type="entry name" value="TONB_DEPENDENT_REC_3"/>
    <property type="match status" value="1"/>
</dbReference>
<evidence type="ECO:0000256" key="2">
    <source>
        <dbReference type="ARBA" id="ARBA00022448"/>
    </source>
</evidence>
<keyword evidence="16" id="KW-1185">Reference proteome</keyword>
<comment type="subcellular location">
    <subcellularLocation>
        <location evidence="1 10">Cell outer membrane</location>
        <topology evidence="1 10">Multi-pass membrane protein</topology>
    </subcellularLocation>
</comment>
<comment type="caution">
    <text evidence="15">The sequence shown here is derived from an EMBL/GenBank/DDBJ whole genome shotgun (WGS) entry which is preliminary data.</text>
</comment>
<dbReference type="SUPFAM" id="SSF56935">
    <property type="entry name" value="Porins"/>
    <property type="match status" value="1"/>
</dbReference>
<evidence type="ECO:0000313" key="16">
    <source>
        <dbReference type="Proteomes" id="UP000251889"/>
    </source>
</evidence>
<evidence type="ECO:0000256" key="12">
    <source>
        <dbReference type="SAM" id="SignalP"/>
    </source>
</evidence>
<gene>
    <name evidence="15" type="ORF">DQQ10_07440</name>
</gene>
<dbReference type="PANTHER" id="PTHR30069">
    <property type="entry name" value="TONB-DEPENDENT OUTER MEMBRANE RECEPTOR"/>
    <property type="match status" value="1"/>
</dbReference>
<dbReference type="Pfam" id="PF00593">
    <property type="entry name" value="TonB_dep_Rec_b-barrel"/>
    <property type="match status" value="1"/>
</dbReference>
<dbReference type="Proteomes" id="UP000251889">
    <property type="component" value="Unassembled WGS sequence"/>
</dbReference>
<keyword evidence="6 11" id="KW-0798">TonB box</keyword>
<keyword evidence="7 10" id="KW-0472">Membrane</keyword>
<feature type="domain" description="TonB-dependent receptor plug" evidence="14">
    <location>
        <begin position="42"/>
        <end position="148"/>
    </location>
</feature>
<accession>A0A364Y5U4</accession>
<protein>
    <submittedName>
        <fullName evidence="15">TonB-dependent receptor</fullName>
    </submittedName>
</protein>
<dbReference type="RefSeq" id="WP_112746180.1">
    <property type="nucleotide sequence ID" value="NZ_QMFY01000002.1"/>
</dbReference>
<feature type="domain" description="TonB-dependent receptor-like beta-barrel" evidence="13">
    <location>
        <begin position="268"/>
        <end position="626"/>
    </location>
</feature>
<dbReference type="EMBL" id="QMFY01000002">
    <property type="protein sequence ID" value="RAW02358.1"/>
    <property type="molecule type" value="Genomic_DNA"/>
</dbReference>
<keyword evidence="8 15" id="KW-0675">Receptor</keyword>
<feature type="signal peptide" evidence="12">
    <location>
        <begin position="1"/>
        <end position="18"/>
    </location>
</feature>
<keyword evidence="4 10" id="KW-0812">Transmembrane</keyword>
<dbReference type="Gene3D" id="2.40.170.20">
    <property type="entry name" value="TonB-dependent receptor, beta-barrel domain"/>
    <property type="match status" value="1"/>
</dbReference>
<evidence type="ECO:0000256" key="5">
    <source>
        <dbReference type="ARBA" id="ARBA00022729"/>
    </source>
</evidence>
<evidence type="ECO:0000256" key="11">
    <source>
        <dbReference type="RuleBase" id="RU003357"/>
    </source>
</evidence>
<dbReference type="PANTHER" id="PTHR30069:SF29">
    <property type="entry name" value="HEMOGLOBIN AND HEMOGLOBIN-HAPTOGLOBIN-BINDING PROTEIN 1-RELATED"/>
    <property type="match status" value="1"/>
</dbReference>
<evidence type="ECO:0000256" key="8">
    <source>
        <dbReference type="ARBA" id="ARBA00023170"/>
    </source>
</evidence>
<evidence type="ECO:0000256" key="3">
    <source>
        <dbReference type="ARBA" id="ARBA00022452"/>
    </source>
</evidence>
<evidence type="ECO:0000256" key="10">
    <source>
        <dbReference type="PROSITE-ProRule" id="PRU01360"/>
    </source>
</evidence>
<dbReference type="InterPro" id="IPR039426">
    <property type="entry name" value="TonB-dep_rcpt-like"/>
</dbReference>
<dbReference type="GO" id="GO:0009279">
    <property type="term" value="C:cell outer membrane"/>
    <property type="evidence" value="ECO:0007669"/>
    <property type="project" value="UniProtKB-SubCell"/>
</dbReference>
<name>A0A364Y5U4_9BACT</name>
<evidence type="ECO:0000256" key="1">
    <source>
        <dbReference type="ARBA" id="ARBA00004571"/>
    </source>
</evidence>
<evidence type="ECO:0000256" key="9">
    <source>
        <dbReference type="ARBA" id="ARBA00023237"/>
    </source>
</evidence>
<evidence type="ECO:0000313" key="15">
    <source>
        <dbReference type="EMBL" id="RAW02358.1"/>
    </source>
</evidence>
<keyword evidence="5 12" id="KW-0732">Signal</keyword>
<keyword evidence="9 10" id="KW-0998">Cell outer membrane</keyword>
<reference evidence="15 16" key="1">
    <citation type="submission" date="2018-06" db="EMBL/GenBank/DDBJ databases">
        <title>Chryseolinea flavus sp. nov., a member of the phylum Bacteroidetes isolated from soil.</title>
        <authorList>
            <person name="Li Y."/>
            <person name="Wang J."/>
        </authorList>
    </citation>
    <scope>NUCLEOTIDE SEQUENCE [LARGE SCALE GENOMIC DNA]</scope>
    <source>
        <strain evidence="15 16">SDU1-6</strain>
    </source>
</reference>
<comment type="similarity">
    <text evidence="10 11">Belongs to the TonB-dependent receptor family.</text>
</comment>
<dbReference type="Gene3D" id="2.170.130.10">
    <property type="entry name" value="TonB-dependent receptor, plug domain"/>
    <property type="match status" value="1"/>
</dbReference>
<dbReference type="Pfam" id="PF07715">
    <property type="entry name" value="Plug"/>
    <property type="match status" value="1"/>
</dbReference>
<dbReference type="InterPro" id="IPR000531">
    <property type="entry name" value="Beta-barrel_TonB"/>
</dbReference>
<evidence type="ECO:0000259" key="13">
    <source>
        <dbReference type="Pfam" id="PF00593"/>
    </source>
</evidence>
<dbReference type="InterPro" id="IPR012910">
    <property type="entry name" value="Plug_dom"/>
</dbReference>
<feature type="chain" id="PRO_5016604478" evidence="12">
    <location>
        <begin position="19"/>
        <end position="670"/>
    </location>
</feature>
<dbReference type="OrthoDB" id="9812892at2"/>
<dbReference type="InterPro" id="IPR036942">
    <property type="entry name" value="Beta-barrel_TonB_sf"/>
</dbReference>
<evidence type="ECO:0000256" key="4">
    <source>
        <dbReference type="ARBA" id="ARBA00022692"/>
    </source>
</evidence>
<dbReference type="AlphaFoldDB" id="A0A364Y5U4"/>
<dbReference type="GO" id="GO:0015344">
    <property type="term" value="F:siderophore uptake transmembrane transporter activity"/>
    <property type="evidence" value="ECO:0007669"/>
    <property type="project" value="TreeGrafter"/>
</dbReference>
<keyword evidence="3 10" id="KW-1134">Transmembrane beta strand</keyword>
<dbReference type="GO" id="GO:0044718">
    <property type="term" value="P:siderophore transmembrane transport"/>
    <property type="evidence" value="ECO:0007669"/>
    <property type="project" value="TreeGrafter"/>
</dbReference>
<organism evidence="15 16">
    <name type="scientific">Pseudochryseolinea flava</name>
    <dbReference type="NCBI Taxonomy" id="2059302"/>
    <lineage>
        <taxon>Bacteria</taxon>
        <taxon>Pseudomonadati</taxon>
        <taxon>Bacteroidota</taxon>
        <taxon>Cytophagia</taxon>
        <taxon>Cytophagales</taxon>
        <taxon>Fulvivirgaceae</taxon>
        <taxon>Pseudochryseolinea</taxon>
    </lineage>
</organism>
<sequence length="670" mass="74043">MSKLLSILLLIFSIVTNAQDTLKIHALDEVVVTGVVEPQSVQKSVYNVRTISMERLKAQGATRLQDVLNAELNIRFSQDLALGGSNLSMVGLPGQNVKVLLDGVPIIGRQGTGNEININQININTIERIEIVEGPMSVIYGADALAGVINIITKKNPENKLDVSATIHEESIGSEYSLAKGIHNQNVSVGYKLKSIYANANVTRNDFNGWKGDATGRELAWHPKLQWLAGGVMGLQKQKVNAYYRFDFLDEKIHNPSEFSGLEAIDQNYLTDRLMHQAQVNGHLSEKIQFNGAASFTDFERRTQSIVVDRKTGRETLAEDTLHSKDEFRGATLRGSLHIKIWESVSLQPGFDFNSEIGKGSRLLTGDNAITDYAGFLLADINVARWSFRPGVRIVRNSVYDAPPLIPSFNAKVSLGGKNDVRIGYGRGFRAPSIRELYFNFFDASHSIAGNPNLEAELSHSFNVSWNNNIQIAKGILKTSLSTFYNDVKNLIDYGRLAGSRNTTYINVNNFKSKGATLQSTFRRNAIEMRFGIGYTGRYNRLVESDEALPTYTWSPEINASVSYPIVKTLTVSMFYKYTGVTKAYVIDPSDSNIVLAKTGSFHWADITMQKEFGSSLTLSGGVRNLFDITSISNSSPSSVSTHSGDSGVSPIAYGRSFFLSINFKFQKTL</sequence>
<evidence type="ECO:0000259" key="14">
    <source>
        <dbReference type="Pfam" id="PF07715"/>
    </source>
</evidence>
<keyword evidence="2 10" id="KW-0813">Transport</keyword>
<proteinExistence type="inferred from homology"/>
<evidence type="ECO:0000256" key="6">
    <source>
        <dbReference type="ARBA" id="ARBA00023077"/>
    </source>
</evidence>
<dbReference type="InterPro" id="IPR037066">
    <property type="entry name" value="Plug_dom_sf"/>
</dbReference>